<keyword evidence="5" id="KW-0732">Signal</keyword>
<feature type="domain" description="Peptidase A1" evidence="6">
    <location>
        <begin position="51"/>
        <end position="391"/>
    </location>
</feature>
<dbReference type="Pfam" id="PF00026">
    <property type="entry name" value="Asp"/>
    <property type="match status" value="1"/>
</dbReference>
<dbReference type="PRINTS" id="PR00792">
    <property type="entry name" value="PEPSIN"/>
</dbReference>
<evidence type="ECO:0000256" key="5">
    <source>
        <dbReference type="SAM" id="SignalP"/>
    </source>
</evidence>
<evidence type="ECO:0000256" key="4">
    <source>
        <dbReference type="SAM" id="Phobius"/>
    </source>
</evidence>
<protein>
    <submittedName>
        <fullName evidence="7">Aspartic peptidase domain-containing protein</fullName>
    </submittedName>
</protein>
<feature type="chain" id="PRO_5042023042" evidence="5">
    <location>
        <begin position="20"/>
        <end position="500"/>
    </location>
</feature>
<feature type="transmembrane region" description="Helical" evidence="4">
    <location>
        <begin position="455"/>
        <end position="477"/>
    </location>
</feature>
<dbReference type="CDD" id="cd05471">
    <property type="entry name" value="pepsin_like"/>
    <property type="match status" value="1"/>
</dbReference>
<dbReference type="InterPro" id="IPR033121">
    <property type="entry name" value="PEPTIDASE_A1"/>
</dbReference>
<dbReference type="Gene3D" id="2.40.70.10">
    <property type="entry name" value="Acid Proteases"/>
    <property type="match status" value="2"/>
</dbReference>
<keyword evidence="4" id="KW-1133">Transmembrane helix</keyword>
<name>A0AAD7C0R6_9AGAR</name>
<accession>A0AAD7C0R6</accession>
<evidence type="ECO:0000256" key="3">
    <source>
        <dbReference type="RuleBase" id="RU000454"/>
    </source>
</evidence>
<dbReference type="SUPFAM" id="SSF50630">
    <property type="entry name" value="Acid proteases"/>
    <property type="match status" value="1"/>
</dbReference>
<dbReference type="InterPro" id="IPR021109">
    <property type="entry name" value="Peptidase_aspartic_dom_sf"/>
</dbReference>
<evidence type="ECO:0000313" key="8">
    <source>
        <dbReference type="Proteomes" id="UP001221142"/>
    </source>
</evidence>
<dbReference type="InterPro" id="IPR001461">
    <property type="entry name" value="Aspartic_peptidase_A1"/>
</dbReference>
<organism evidence="7 8">
    <name type="scientific">Roridomyces roridus</name>
    <dbReference type="NCBI Taxonomy" id="1738132"/>
    <lineage>
        <taxon>Eukaryota</taxon>
        <taxon>Fungi</taxon>
        <taxon>Dikarya</taxon>
        <taxon>Basidiomycota</taxon>
        <taxon>Agaricomycotina</taxon>
        <taxon>Agaricomycetes</taxon>
        <taxon>Agaricomycetidae</taxon>
        <taxon>Agaricales</taxon>
        <taxon>Marasmiineae</taxon>
        <taxon>Mycenaceae</taxon>
        <taxon>Roridomyces</taxon>
    </lineage>
</organism>
<keyword evidence="3" id="KW-0645">Protease</keyword>
<dbReference type="InterPro" id="IPR034164">
    <property type="entry name" value="Pepsin-like_dom"/>
</dbReference>
<gene>
    <name evidence="7" type="ORF">FB45DRAFT_742785</name>
</gene>
<evidence type="ECO:0000313" key="7">
    <source>
        <dbReference type="EMBL" id="KAJ7636236.1"/>
    </source>
</evidence>
<keyword evidence="8" id="KW-1185">Reference proteome</keyword>
<feature type="signal peptide" evidence="5">
    <location>
        <begin position="1"/>
        <end position="19"/>
    </location>
</feature>
<dbReference type="AlphaFoldDB" id="A0AAD7C0R6"/>
<evidence type="ECO:0000256" key="2">
    <source>
        <dbReference type="ARBA" id="ARBA00022750"/>
    </source>
</evidence>
<dbReference type="PANTHER" id="PTHR47966:SF51">
    <property type="entry name" value="BETA-SITE APP-CLEAVING ENZYME, ISOFORM A-RELATED"/>
    <property type="match status" value="1"/>
</dbReference>
<dbReference type="PANTHER" id="PTHR47966">
    <property type="entry name" value="BETA-SITE APP-CLEAVING ENZYME, ISOFORM A-RELATED"/>
    <property type="match status" value="1"/>
</dbReference>
<proteinExistence type="inferred from homology"/>
<dbReference type="PROSITE" id="PS51767">
    <property type="entry name" value="PEPTIDASE_A1"/>
    <property type="match status" value="1"/>
</dbReference>
<keyword evidence="2 3" id="KW-0064">Aspartyl protease</keyword>
<dbReference type="PROSITE" id="PS00141">
    <property type="entry name" value="ASP_PROTEASE"/>
    <property type="match status" value="1"/>
</dbReference>
<dbReference type="GO" id="GO:0006508">
    <property type="term" value="P:proteolysis"/>
    <property type="evidence" value="ECO:0007669"/>
    <property type="project" value="UniProtKB-KW"/>
</dbReference>
<reference evidence="7" key="1">
    <citation type="submission" date="2023-03" db="EMBL/GenBank/DDBJ databases">
        <title>Massive genome expansion in bonnet fungi (Mycena s.s.) driven by repeated elements and novel gene families across ecological guilds.</title>
        <authorList>
            <consortium name="Lawrence Berkeley National Laboratory"/>
            <person name="Harder C.B."/>
            <person name="Miyauchi S."/>
            <person name="Viragh M."/>
            <person name="Kuo A."/>
            <person name="Thoen E."/>
            <person name="Andreopoulos B."/>
            <person name="Lu D."/>
            <person name="Skrede I."/>
            <person name="Drula E."/>
            <person name="Henrissat B."/>
            <person name="Morin E."/>
            <person name="Kohler A."/>
            <person name="Barry K."/>
            <person name="LaButti K."/>
            <person name="Morin E."/>
            <person name="Salamov A."/>
            <person name="Lipzen A."/>
            <person name="Mereny Z."/>
            <person name="Hegedus B."/>
            <person name="Baldrian P."/>
            <person name="Stursova M."/>
            <person name="Weitz H."/>
            <person name="Taylor A."/>
            <person name="Grigoriev I.V."/>
            <person name="Nagy L.G."/>
            <person name="Martin F."/>
            <person name="Kauserud H."/>
        </authorList>
    </citation>
    <scope>NUCLEOTIDE SEQUENCE</scope>
    <source>
        <strain evidence="7">9284</strain>
    </source>
</reference>
<keyword evidence="3" id="KW-0378">Hydrolase</keyword>
<dbReference type="InterPro" id="IPR001969">
    <property type="entry name" value="Aspartic_peptidase_AS"/>
</dbReference>
<keyword evidence="4" id="KW-0812">Transmembrane</keyword>
<comment type="similarity">
    <text evidence="1 3">Belongs to the peptidase A1 family.</text>
</comment>
<dbReference type="GO" id="GO:0004190">
    <property type="term" value="F:aspartic-type endopeptidase activity"/>
    <property type="evidence" value="ECO:0007669"/>
    <property type="project" value="UniProtKB-KW"/>
</dbReference>
<evidence type="ECO:0000259" key="6">
    <source>
        <dbReference type="PROSITE" id="PS51767"/>
    </source>
</evidence>
<comment type="caution">
    <text evidence="7">The sequence shown here is derived from an EMBL/GenBank/DDBJ whole genome shotgun (WGS) entry which is preliminary data.</text>
</comment>
<evidence type="ECO:0000256" key="1">
    <source>
        <dbReference type="ARBA" id="ARBA00007447"/>
    </source>
</evidence>
<keyword evidence="4" id="KW-0472">Membrane</keyword>
<dbReference type="EMBL" id="JARKIF010000006">
    <property type="protein sequence ID" value="KAJ7636236.1"/>
    <property type="molecule type" value="Genomic_DNA"/>
</dbReference>
<sequence length="500" mass="52543">MLLPSSPFPFILLAGLVSAARFDIEGRRQHGRPLGKRAGISSLSDLSNIDYRTNITVAGQSFSVIIDTGSSDLTVTADALSGAVFAGKNATLSFAGGAPDPGPIVLAPVEFLGYTIPQQALVLVSPDADHSPGEGLIGLGPGSGSVILQTLLSNEAFTVLDNIFNQDTSTGNYITFLLERLNDPTDVFPGQLTVGEVLTDFAAITSQPQLPMTTVSMSEAPNQHFQILLDEDGFIGPDGKAIPITSRVSTSKNKAQATVIVDSGFSFPQIPASIAQAIYSQFGSDAELTTISGQGDFWIVACDREVNITLKFGGQLYPVHPLDTTMSDEALGGDDTDPTLLKSGKVACLGPFQPFSFDAGPDPTYDIIFGMAFLRNVYVLINFGDFVAGSNSKADPYIQLLSITDLAQAHTDFVNERLNGTDTTVSLYGPSGALELVATQNKNGTTGGTSRQTQIMIGLGVLDGVILLGLIVAIFACRKGRIAASPMAYRPLSLPAPGKA</sequence>
<dbReference type="Proteomes" id="UP001221142">
    <property type="component" value="Unassembled WGS sequence"/>
</dbReference>